<dbReference type="RefSeq" id="WP_105336013.1">
    <property type="nucleotide sequence ID" value="NZ_PUHZ01000014.1"/>
</dbReference>
<feature type="domain" description="GxGYxYP putative glycoside hydrolase C-terminal" evidence="1">
    <location>
        <begin position="302"/>
        <end position="517"/>
    </location>
</feature>
<organism evidence="4 5">
    <name type="scientific">Blastopirellula marina</name>
    <dbReference type="NCBI Taxonomy" id="124"/>
    <lineage>
        <taxon>Bacteria</taxon>
        <taxon>Pseudomonadati</taxon>
        <taxon>Planctomycetota</taxon>
        <taxon>Planctomycetia</taxon>
        <taxon>Pirellulales</taxon>
        <taxon>Pirellulaceae</taxon>
        <taxon>Blastopirellula</taxon>
    </lineage>
</organism>
<evidence type="ECO:0000259" key="2">
    <source>
        <dbReference type="Pfam" id="PF20957"/>
    </source>
</evidence>
<feature type="domain" description="GxGYxYP putative glycoside hydrolase third N-terminal" evidence="3">
    <location>
        <begin position="195"/>
        <end position="271"/>
    </location>
</feature>
<dbReference type="PANTHER" id="PTHR37321">
    <property type="entry name" value="EXPORTED PROTEIN-RELATED"/>
    <property type="match status" value="1"/>
</dbReference>
<dbReference type="Pfam" id="PF20958">
    <property type="entry name" value="GxGYxYP_N_3rd"/>
    <property type="match status" value="1"/>
</dbReference>
<dbReference type="InterPro" id="IPR006311">
    <property type="entry name" value="TAT_signal"/>
</dbReference>
<evidence type="ECO:0000313" key="5">
    <source>
        <dbReference type="Proteomes" id="UP000237819"/>
    </source>
</evidence>
<protein>
    <submittedName>
        <fullName evidence="4">Uncharacterized protein</fullName>
    </submittedName>
</protein>
<feature type="domain" description="GxGYxYP putative glycoside hydrolase second N-terminal" evidence="2">
    <location>
        <begin position="129"/>
        <end position="177"/>
    </location>
</feature>
<evidence type="ECO:0000313" key="4">
    <source>
        <dbReference type="EMBL" id="PQO45522.1"/>
    </source>
</evidence>
<gene>
    <name evidence="4" type="ORF">C5Y93_13825</name>
</gene>
<dbReference type="EMBL" id="PUHZ01000014">
    <property type="protein sequence ID" value="PQO45522.1"/>
    <property type="molecule type" value="Genomic_DNA"/>
</dbReference>
<evidence type="ECO:0000259" key="3">
    <source>
        <dbReference type="Pfam" id="PF20958"/>
    </source>
</evidence>
<dbReference type="Proteomes" id="UP000237819">
    <property type="component" value="Unassembled WGS sequence"/>
</dbReference>
<dbReference type="Pfam" id="PF20957">
    <property type="entry name" value="GxGYxYP_N_2nd"/>
    <property type="match status" value="1"/>
</dbReference>
<dbReference type="InterPro" id="IPR048309">
    <property type="entry name" value="GxGYxYP_N_3rd"/>
</dbReference>
<name>A0A2S8GM58_9BACT</name>
<dbReference type="Gene3D" id="3.20.20.490">
    <property type="entry name" value="GxGYxYP glycoside hydrolase, C-terminal domain"/>
    <property type="match status" value="1"/>
</dbReference>
<reference evidence="4 5" key="1">
    <citation type="submission" date="2018-02" db="EMBL/GenBank/DDBJ databases">
        <title>Comparative genomes isolates from brazilian mangrove.</title>
        <authorList>
            <person name="Araujo J.E."/>
            <person name="Taketani R.G."/>
            <person name="Silva M.C.P."/>
            <person name="Loureco M.V."/>
            <person name="Andreote F.D."/>
        </authorList>
    </citation>
    <scope>NUCLEOTIDE SEQUENCE [LARGE SCALE GENOMIC DNA]</scope>
    <source>
        <strain evidence="4 5">Nap-Phe MGV</strain>
    </source>
</reference>
<dbReference type="Pfam" id="PF14323">
    <property type="entry name" value="GxGYxYP_C"/>
    <property type="match status" value="1"/>
</dbReference>
<evidence type="ECO:0000259" key="1">
    <source>
        <dbReference type="Pfam" id="PF14323"/>
    </source>
</evidence>
<dbReference type="InterPro" id="IPR038410">
    <property type="entry name" value="GxGYxYP_C_sf"/>
</dbReference>
<comment type="caution">
    <text evidence="4">The sequence shown here is derived from an EMBL/GenBank/DDBJ whole genome shotgun (WGS) entry which is preliminary data.</text>
</comment>
<accession>A0A2S8GM58</accession>
<dbReference type="PROSITE" id="PS51318">
    <property type="entry name" value="TAT"/>
    <property type="match status" value="1"/>
</dbReference>
<proteinExistence type="predicted"/>
<dbReference type="AlphaFoldDB" id="A0A2S8GM58"/>
<dbReference type="OrthoDB" id="3799094at2"/>
<dbReference type="InterPro" id="IPR025832">
    <property type="entry name" value="GxGYxYP_C"/>
</dbReference>
<dbReference type="InterPro" id="IPR048310">
    <property type="entry name" value="GxGYxYP_N_2nd"/>
</dbReference>
<dbReference type="PANTHER" id="PTHR37321:SF1">
    <property type="entry name" value="EXPORTED PROTEIN"/>
    <property type="match status" value="1"/>
</dbReference>
<sequence>MNTRRTFLAQLAAAGSASLLNLPAAKCQTPEPAASSLPRWWPRQAMPKGVVRAKAEAPSPALAFLLQSLSGLAAQAVNEGRSDQLVWIDTPQAAYRRWFQRTIEQTGIADLGEVDAWDLLARMKDQGLVQGYVLCRLDDSVNVATTLCGVLQGVLIDESLEAKARELGLTRLADAREMSLSDCFAAHQDQLNRQMILAQDPSKPLMRELAIAHRCIALYGQSEPVPHILAWLDPLSTVLGWNGGEEWVQVKQFSEFGHVLTVSDWALGLPLLSVDLPGSGVPKIGGLDPRTIDWNWEGACTSLVMSDGDNVQWALGGFTSSPQQPYWDNPANGEFPFSWTAPVVPLSQTAPVAAEYLASTRPPNVSLVEFGGGYIFPDFFGTKRDETDLLDRYAARLAPWMEATDTRVLCLLLLDLDSPAAARAYETFARHMPQLTGIIAMQYAPYEGGAGKVFWVNDGQGGELPVMTCRYAVWEHADRPNAGTPSQVAKLASCELPPAVDPEQRLAWTVVHAWSWFREGNLPAQEEVRQRGAERKGAQRGMAVAKWCEQKLTDDVRAVTIEELLWRLRMAHDPQGTTQRLSP</sequence>